<comment type="function">
    <text evidence="5">Sigma factors are initiation factors that promote the attachment of RNA polymerase to specific initiation sites and are then released.</text>
</comment>
<dbReference type="PATRIC" id="fig|980422.3.peg.390"/>
<evidence type="ECO:0000256" key="3">
    <source>
        <dbReference type="ARBA" id="ARBA00023125"/>
    </source>
</evidence>
<dbReference type="Pfam" id="PF00140">
    <property type="entry name" value="Sigma70_r1_2"/>
    <property type="match status" value="1"/>
</dbReference>
<accession>R4S0L2</accession>
<gene>
    <name evidence="9" type="primary">sigA</name>
    <name evidence="9" type="ORF">SLY_0419</name>
</gene>
<keyword evidence="2 5" id="KW-0731">Sigma factor</keyword>
<dbReference type="NCBIfam" id="TIGR02937">
    <property type="entry name" value="sigma70-ECF"/>
    <property type="match status" value="1"/>
</dbReference>
<dbReference type="SUPFAM" id="SSF88946">
    <property type="entry name" value="Sigma2 domain of RNA polymerase sigma factors"/>
    <property type="match status" value="1"/>
</dbReference>
<dbReference type="Pfam" id="PF04539">
    <property type="entry name" value="Sigma70_r3"/>
    <property type="match status" value="1"/>
</dbReference>
<dbReference type="AlphaFoldDB" id="R4S0L2"/>
<keyword evidence="6" id="KW-0175">Coiled coil</keyword>
<dbReference type="Gene3D" id="1.20.120.1810">
    <property type="match status" value="1"/>
</dbReference>
<reference evidence="9 10" key="1">
    <citation type="journal article" date="2013" name="BMC Genomics">
        <title>Comparison of the complete genome sequence of two closely related isolates of 'Candidatus Phytoplasma australiense' reveals genome plasticity.</title>
        <authorList>
            <person name="Andersen M.T."/>
            <person name="Liefting L.W."/>
            <person name="Havukkala I."/>
            <person name="Beever R.E."/>
        </authorList>
    </citation>
    <scope>NUCLEOTIDE SEQUENCE [LARGE SCALE GENOMIC DNA]</scope>
    <source>
        <strain evidence="9 10">NZSb11</strain>
    </source>
</reference>
<dbReference type="Pfam" id="PF04542">
    <property type="entry name" value="Sigma70_r2"/>
    <property type="match status" value="1"/>
</dbReference>
<dbReference type="PANTHER" id="PTHR30603:SF47">
    <property type="entry name" value="RNA POLYMERASE SIGMA FACTOR SIGD, CHLOROPLASTIC"/>
    <property type="match status" value="1"/>
</dbReference>
<dbReference type="EMBL" id="CP002548">
    <property type="protein sequence ID" value="AGL90339.1"/>
    <property type="molecule type" value="Genomic_DNA"/>
</dbReference>
<keyword evidence="4 5" id="KW-0804">Transcription</keyword>
<name>R4S0L2_PHYAS</name>
<evidence type="ECO:0000256" key="4">
    <source>
        <dbReference type="ARBA" id="ARBA00023163"/>
    </source>
</evidence>
<dbReference type="GO" id="GO:0003677">
    <property type="term" value="F:DNA binding"/>
    <property type="evidence" value="ECO:0007669"/>
    <property type="project" value="UniProtKB-KW"/>
</dbReference>
<comment type="similarity">
    <text evidence="5">Belongs to the sigma-70 factor family.</text>
</comment>
<dbReference type="Proteomes" id="UP000013941">
    <property type="component" value="Chromosome"/>
</dbReference>
<dbReference type="Gene3D" id="1.10.10.10">
    <property type="entry name" value="Winged helix-like DNA-binding domain superfamily/Winged helix DNA-binding domain"/>
    <property type="match status" value="2"/>
</dbReference>
<dbReference type="InterPro" id="IPR007630">
    <property type="entry name" value="RNA_pol_sigma70_r4"/>
</dbReference>
<dbReference type="InterPro" id="IPR036388">
    <property type="entry name" value="WH-like_DNA-bd_sf"/>
</dbReference>
<dbReference type="InterPro" id="IPR007627">
    <property type="entry name" value="RNA_pol_sigma70_r2"/>
</dbReference>
<dbReference type="KEGG" id="nzs:SLY_0419"/>
<dbReference type="InterPro" id="IPR009042">
    <property type="entry name" value="RNA_pol_sigma70_r1_2"/>
</dbReference>
<feature type="domain" description="RNA polymerase sigma-70" evidence="7">
    <location>
        <begin position="275"/>
        <end position="288"/>
    </location>
</feature>
<dbReference type="InterPro" id="IPR000943">
    <property type="entry name" value="RNA_pol_sigma70"/>
</dbReference>
<dbReference type="GO" id="GO:0006352">
    <property type="term" value="P:DNA-templated transcription initiation"/>
    <property type="evidence" value="ECO:0007669"/>
    <property type="project" value="InterPro"/>
</dbReference>
<protein>
    <recommendedName>
        <fullName evidence="5">RNA polymerase sigma factor</fullName>
    </recommendedName>
</protein>
<proteinExistence type="inferred from homology"/>
<dbReference type="SUPFAM" id="SSF88659">
    <property type="entry name" value="Sigma3 and sigma4 domains of RNA polymerase sigma factors"/>
    <property type="match status" value="2"/>
</dbReference>
<dbReference type="CDD" id="cd06171">
    <property type="entry name" value="Sigma70_r4"/>
    <property type="match status" value="1"/>
</dbReference>
<dbReference type="PROSITE" id="PS00716">
    <property type="entry name" value="SIGMA70_2"/>
    <property type="match status" value="1"/>
</dbReference>
<evidence type="ECO:0000313" key="9">
    <source>
        <dbReference type="EMBL" id="AGL90339.1"/>
    </source>
</evidence>
<evidence type="ECO:0000256" key="6">
    <source>
        <dbReference type="SAM" id="Coils"/>
    </source>
</evidence>
<dbReference type="InterPro" id="IPR007624">
    <property type="entry name" value="RNA_pol_sigma70_r3"/>
</dbReference>
<dbReference type="Pfam" id="PF04545">
    <property type="entry name" value="Sigma70_r4"/>
    <property type="match status" value="1"/>
</dbReference>
<feature type="coiled-coil region" evidence="6">
    <location>
        <begin position="227"/>
        <end position="254"/>
    </location>
</feature>
<sequence>MREKIKNKGRLKMDFKEAIRILNNKIGQNKEITFQTIRSCFEEQNSDLFYQQIENELKKQGVKVVSSSNQNFLYQNECQPTADTFLKDDFEGAQELEEISNPNFSSNENEYPIDEKNLLAADFQETEIPEPSNLSNDFIANDSKLDEDLDLDFDPDLEIDPEDDKFSKENITKINSDIKIDDSVRMYLKEIGRIPLLSKEEEQKKTFAVFLGKEAKKKLTKFRNQEIDLSDQEVKQLESQIIQANQAKDVLVESNYRLVVSIAKRYIGRGVLFLDLIQEGNMGLMRAVDKFDYQKGLRLSTYATYWVIQGVTRAIADQARTIRIPVHIVETINKMSLCTRKLTQELKKKPTIEELAEKMNIPADKLRSIQYIEKKPISLEVPPAENKEDETSLGDFISDPNVLSPHEYMMKEVTQKLLDEVLENTLTEREEKVLKMRYGFLDGKVYTLEEIGNLFGVTRERIRQIESKALRRLRTPAKQSKLKSLYQN</sequence>
<keyword evidence="1 5" id="KW-0805">Transcription regulation</keyword>
<evidence type="ECO:0000256" key="2">
    <source>
        <dbReference type="ARBA" id="ARBA00023082"/>
    </source>
</evidence>
<dbReference type="InterPro" id="IPR050239">
    <property type="entry name" value="Sigma-70_RNA_pol_init_factors"/>
</dbReference>
<evidence type="ECO:0000259" key="7">
    <source>
        <dbReference type="PROSITE" id="PS00715"/>
    </source>
</evidence>
<dbReference type="PANTHER" id="PTHR30603">
    <property type="entry name" value="RNA POLYMERASE SIGMA FACTOR RPO"/>
    <property type="match status" value="1"/>
</dbReference>
<dbReference type="PRINTS" id="PR00046">
    <property type="entry name" value="SIGMA70FCT"/>
</dbReference>
<organism evidence="9 10">
    <name type="scientific">Strawberry lethal yellows phytoplasma (CPA) str. NZSb11</name>
    <dbReference type="NCBI Taxonomy" id="980422"/>
    <lineage>
        <taxon>Bacteria</taxon>
        <taxon>Bacillati</taxon>
        <taxon>Mycoplasmatota</taxon>
        <taxon>Mollicutes</taxon>
        <taxon>Acholeplasmatales</taxon>
        <taxon>Acholeplasmataceae</taxon>
        <taxon>Candidatus Phytoplasma</taxon>
        <taxon>16SrXII (Stolbur group)</taxon>
    </lineage>
</organism>
<dbReference type="HOGENOM" id="CLU_014793_3_3_14"/>
<keyword evidence="10" id="KW-1185">Reference proteome</keyword>
<dbReference type="PROSITE" id="PS00715">
    <property type="entry name" value="SIGMA70_1"/>
    <property type="match status" value="1"/>
</dbReference>
<dbReference type="Gene3D" id="1.10.601.10">
    <property type="entry name" value="RNA Polymerase Primary Sigma Factor"/>
    <property type="match status" value="1"/>
</dbReference>
<evidence type="ECO:0000313" key="10">
    <source>
        <dbReference type="Proteomes" id="UP000013941"/>
    </source>
</evidence>
<dbReference type="GO" id="GO:0016987">
    <property type="term" value="F:sigma factor activity"/>
    <property type="evidence" value="ECO:0007669"/>
    <property type="project" value="UniProtKB-KW"/>
</dbReference>
<evidence type="ECO:0000259" key="8">
    <source>
        <dbReference type="PROSITE" id="PS00716"/>
    </source>
</evidence>
<dbReference type="InterPro" id="IPR014284">
    <property type="entry name" value="RNA_pol_sigma-70_dom"/>
</dbReference>
<feature type="domain" description="RNA polymerase sigma-70" evidence="8">
    <location>
        <begin position="447"/>
        <end position="473"/>
    </location>
</feature>
<dbReference type="InterPro" id="IPR013325">
    <property type="entry name" value="RNA_pol_sigma_r2"/>
</dbReference>
<evidence type="ECO:0000256" key="1">
    <source>
        <dbReference type="ARBA" id="ARBA00023015"/>
    </source>
</evidence>
<dbReference type="InterPro" id="IPR013324">
    <property type="entry name" value="RNA_pol_sigma_r3/r4-like"/>
</dbReference>
<evidence type="ECO:0000256" key="5">
    <source>
        <dbReference type="RuleBase" id="RU362124"/>
    </source>
</evidence>
<keyword evidence="3 5" id="KW-0238">DNA-binding</keyword>